<accession>A0A6A7Y0I0</accession>
<feature type="domain" description="HTH marR-type" evidence="1">
    <location>
        <begin position="16"/>
        <end position="155"/>
    </location>
</feature>
<evidence type="ECO:0000259" key="1">
    <source>
        <dbReference type="PROSITE" id="PS50995"/>
    </source>
</evidence>
<dbReference type="Proteomes" id="UP000332515">
    <property type="component" value="Unassembled WGS sequence"/>
</dbReference>
<name>A0A6A7Y0I0_9HYPH</name>
<protein>
    <submittedName>
        <fullName evidence="2">Winged helix DNA-binding protein</fullName>
    </submittedName>
</protein>
<dbReference type="GO" id="GO:0003677">
    <property type="term" value="F:DNA binding"/>
    <property type="evidence" value="ECO:0007669"/>
    <property type="project" value="UniProtKB-KW"/>
</dbReference>
<dbReference type="GO" id="GO:0006950">
    <property type="term" value="P:response to stress"/>
    <property type="evidence" value="ECO:0007669"/>
    <property type="project" value="TreeGrafter"/>
</dbReference>
<dbReference type="InterPro" id="IPR039422">
    <property type="entry name" value="MarR/SlyA-like"/>
</dbReference>
<dbReference type="InterPro" id="IPR036390">
    <property type="entry name" value="WH_DNA-bd_sf"/>
</dbReference>
<organism evidence="2 3">
    <name type="scientific">Segnochrobactrum spirostomi</name>
    <dbReference type="NCBI Taxonomy" id="2608987"/>
    <lineage>
        <taxon>Bacteria</taxon>
        <taxon>Pseudomonadati</taxon>
        <taxon>Pseudomonadota</taxon>
        <taxon>Alphaproteobacteria</taxon>
        <taxon>Hyphomicrobiales</taxon>
        <taxon>Segnochrobactraceae</taxon>
        <taxon>Segnochrobactrum</taxon>
    </lineage>
</organism>
<dbReference type="PANTHER" id="PTHR33164:SF102">
    <property type="entry name" value="TRANSCRIPTIONAL REGULATORY PROTEIN"/>
    <property type="match status" value="1"/>
</dbReference>
<dbReference type="PANTHER" id="PTHR33164">
    <property type="entry name" value="TRANSCRIPTIONAL REGULATOR, MARR FAMILY"/>
    <property type="match status" value="1"/>
</dbReference>
<dbReference type="SUPFAM" id="SSF46785">
    <property type="entry name" value="Winged helix' DNA-binding domain"/>
    <property type="match status" value="1"/>
</dbReference>
<dbReference type="InterPro" id="IPR036388">
    <property type="entry name" value="WH-like_DNA-bd_sf"/>
</dbReference>
<sequence length="165" mass="18816">MIGAEAVGAAKETDLKPAFLEAVMLVERVHRRFLDVVKDELERLKHVEVNAVQAVLLYNVGDADLSAGELKSRGYYLGSNVSYNVRKLTEAGYIVQERCTRDRRSIRIRLTERGREIAAIVGNLYERNARTIGDVGLFGASDLRQMTTALQRLDRFWDDQIRYRL</sequence>
<dbReference type="EMBL" id="VWNA01000001">
    <property type="protein sequence ID" value="MQT12116.1"/>
    <property type="molecule type" value="Genomic_DNA"/>
</dbReference>
<dbReference type="PROSITE" id="PS50995">
    <property type="entry name" value="HTH_MARR_2"/>
    <property type="match status" value="1"/>
</dbReference>
<reference evidence="2 3" key="1">
    <citation type="submission" date="2019-09" db="EMBL/GenBank/DDBJ databases">
        <title>Segnochrobactrum spirostomi gen. nov., sp. nov., isolated from the ciliate Spirostomum cf. yagiui and description of a novel family, Segnochrobactraceae fam. nov. within the order Rhizobiales of the class Alphaproteobacteria.</title>
        <authorList>
            <person name="Akter S."/>
            <person name="Shazib S.U.A."/>
            <person name="Shin M.K."/>
        </authorList>
    </citation>
    <scope>NUCLEOTIDE SEQUENCE [LARGE SCALE GENOMIC DNA]</scope>
    <source>
        <strain evidence="2 3">Sp-1</strain>
    </source>
</reference>
<evidence type="ECO:0000313" key="3">
    <source>
        <dbReference type="Proteomes" id="UP000332515"/>
    </source>
</evidence>
<proteinExistence type="predicted"/>
<evidence type="ECO:0000313" key="2">
    <source>
        <dbReference type="EMBL" id="MQT12116.1"/>
    </source>
</evidence>
<dbReference type="GO" id="GO:0003700">
    <property type="term" value="F:DNA-binding transcription factor activity"/>
    <property type="evidence" value="ECO:0007669"/>
    <property type="project" value="InterPro"/>
</dbReference>
<comment type="caution">
    <text evidence="2">The sequence shown here is derived from an EMBL/GenBank/DDBJ whole genome shotgun (WGS) entry which is preliminary data.</text>
</comment>
<dbReference type="InterPro" id="IPR000835">
    <property type="entry name" value="HTH_MarR-typ"/>
</dbReference>
<keyword evidence="2" id="KW-0238">DNA-binding</keyword>
<keyword evidence="3" id="KW-1185">Reference proteome</keyword>
<dbReference type="Pfam" id="PF13463">
    <property type="entry name" value="HTH_27"/>
    <property type="match status" value="1"/>
</dbReference>
<gene>
    <name evidence="2" type="ORF">F0357_05440</name>
</gene>
<dbReference type="AlphaFoldDB" id="A0A6A7Y0I0"/>
<dbReference type="SMART" id="SM00347">
    <property type="entry name" value="HTH_MARR"/>
    <property type="match status" value="1"/>
</dbReference>
<dbReference type="Gene3D" id="1.10.10.10">
    <property type="entry name" value="Winged helix-like DNA-binding domain superfamily/Winged helix DNA-binding domain"/>
    <property type="match status" value="1"/>
</dbReference>